<evidence type="ECO:0000256" key="7">
    <source>
        <dbReference type="ARBA" id="ARBA00022915"/>
    </source>
</evidence>
<feature type="site" description="Part of a proton relay during catalysis" evidence="12">
    <location>
        <position position="111"/>
    </location>
</feature>
<keyword evidence="7 12" id="KW-0220">Diaminopimelate biosynthesis</keyword>
<comment type="subunit">
    <text evidence="12">Homotetramer; dimer of dimers.</text>
</comment>
<feature type="binding site" evidence="12 15">
    <location>
        <position position="49"/>
    </location>
    <ligand>
        <name>pyruvate</name>
        <dbReference type="ChEBI" id="CHEBI:15361"/>
    </ligand>
</feature>
<dbReference type="InterPro" id="IPR005263">
    <property type="entry name" value="DapA"/>
</dbReference>
<evidence type="ECO:0000256" key="10">
    <source>
        <dbReference type="ARBA" id="ARBA00023270"/>
    </source>
</evidence>
<dbReference type="InterPro" id="IPR020624">
    <property type="entry name" value="Schiff_base-form_aldolases_CS"/>
</dbReference>
<dbReference type="RefSeq" id="WP_076341921.1">
    <property type="nucleotide sequence ID" value="NZ_CAMNTW010000005.1"/>
</dbReference>
<evidence type="ECO:0000256" key="3">
    <source>
        <dbReference type="ARBA" id="ARBA00007592"/>
    </source>
</evidence>
<dbReference type="SMART" id="SM01130">
    <property type="entry name" value="DHDPS"/>
    <property type="match status" value="1"/>
</dbReference>
<dbReference type="GO" id="GO:0008840">
    <property type="term" value="F:4-hydroxy-tetrahydrodipicolinate synthase activity"/>
    <property type="evidence" value="ECO:0007669"/>
    <property type="project" value="UniProtKB-UniRule"/>
</dbReference>
<comment type="pathway">
    <text evidence="2 12">Amino-acid biosynthesis; L-lysine biosynthesis via DAP pathway; (S)-tetrahydrodipicolinate from L-aspartate: step 3/4.</text>
</comment>
<dbReference type="UniPathway" id="UPA00034">
    <property type="reaction ID" value="UER00017"/>
</dbReference>
<evidence type="ECO:0000256" key="11">
    <source>
        <dbReference type="ARBA" id="ARBA00047836"/>
    </source>
</evidence>
<proteinExistence type="inferred from homology"/>
<dbReference type="PROSITE" id="PS00665">
    <property type="entry name" value="DHDPS_1"/>
    <property type="match status" value="1"/>
</dbReference>
<comment type="caution">
    <text evidence="12">Was originally thought to be a dihydrodipicolinate synthase (DHDPS), catalyzing the condensation of (S)-aspartate-beta-semialdehyde [(S)-ASA] and pyruvate to dihydrodipicolinate (DHDP). However, it was shown in E.coli that the product of the enzymatic reaction is not dihydrodipicolinate but in fact (4S)-4-hydroxy-2,3,4,5-tetrahydro-(2S)-dipicolinic acid (HTPA), and that the consecutive dehydration reaction leading to DHDP is not spontaneous but catalyzed by DapB.</text>
</comment>
<keyword evidence="6 12" id="KW-0028">Amino-acid biosynthesis</keyword>
<dbReference type="PROSITE" id="PS00666">
    <property type="entry name" value="DHDPS_2"/>
    <property type="match status" value="1"/>
</dbReference>
<accession>A0A1U7NKZ3</accession>
<keyword evidence="10 12" id="KW-0704">Schiff base</keyword>
<keyword evidence="17" id="KW-1185">Reference proteome</keyword>
<feature type="binding site" evidence="12 15">
    <location>
        <position position="207"/>
    </location>
    <ligand>
        <name>pyruvate</name>
        <dbReference type="ChEBI" id="CHEBI:15361"/>
    </ligand>
</feature>
<dbReference type="Proteomes" id="UP000186705">
    <property type="component" value="Unassembled WGS sequence"/>
</dbReference>
<dbReference type="NCBIfam" id="TIGR00674">
    <property type="entry name" value="dapA"/>
    <property type="match status" value="1"/>
</dbReference>
<keyword evidence="5 12" id="KW-0963">Cytoplasm</keyword>
<dbReference type="OrthoDB" id="9782828at2"/>
<comment type="caution">
    <text evidence="16">The sequence shown here is derived from an EMBL/GenBank/DDBJ whole genome shotgun (WGS) entry which is preliminary data.</text>
</comment>
<dbReference type="PANTHER" id="PTHR12128">
    <property type="entry name" value="DIHYDRODIPICOLINATE SYNTHASE"/>
    <property type="match status" value="1"/>
</dbReference>
<dbReference type="Pfam" id="PF00701">
    <property type="entry name" value="DHDPS"/>
    <property type="match status" value="1"/>
</dbReference>
<evidence type="ECO:0000256" key="13">
    <source>
        <dbReference type="PIRNR" id="PIRNR001365"/>
    </source>
</evidence>
<dbReference type="PRINTS" id="PR00146">
    <property type="entry name" value="DHPICSNTHASE"/>
</dbReference>
<organism evidence="16 17">
    <name type="scientific">Dubosiella newyorkensis</name>
    <dbReference type="NCBI Taxonomy" id="1862672"/>
    <lineage>
        <taxon>Bacteria</taxon>
        <taxon>Bacillati</taxon>
        <taxon>Bacillota</taxon>
        <taxon>Erysipelotrichia</taxon>
        <taxon>Erysipelotrichales</taxon>
        <taxon>Erysipelotrichaceae</taxon>
        <taxon>Dubosiella</taxon>
    </lineage>
</organism>
<dbReference type="GO" id="GO:0005829">
    <property type="term" value="C:cytosol"/>
    <property type="evidence" value="ECO:0007669"/>
    <property type="project" value="TreeGrafter"/>
</dbReference>
<evidence type="ECO:0000313" key="16">
    <source>
        <dbReference type="EMBL" id="OLU45265.1"/>
    </source>
</evidence>
<sequence>MNHKMIKGSIVALITPFHEDGSVNFEKLKELVEFQIANHTDGILVLGTTGESSTMSHEEDDSVVEFVIKQVDHRVPVIVGAGSNNTAVMKKKSLDYEKMGADQLLLISPYYNKTNEQGMIEHFKTVADAVNIPIILYNIPGRTGCSISESAIKVLSQHPNIKGIKEASGNLSYAMNISRYLNDDFVMYSGNDDIITPMLSIGASGVISVLSNILPQETHDLVQAYLEGDPARSLALQQKYLDVIHALFMEVNPIPVKEALNLMGKNVGGYRLPLTKMSESNREKLSQALKEAGVL</sequence>
<dbReference type="CDD" id="cd00950">
    <property type="entry name" value="DHDPS"/>
    <property type="match status" value="1"/>
</dbReference>
<evidence type="ECO:0000256" key="9">
    <source>
        <dbReference type="ARBA" id="ARBA00023239"/>
    </source>
</evidence>
<dbReference type="InterPro" id="IPR002220">
    <property type="entry name" value="DapA-like"/>
</dbReference>
<evidence type="ECO:0000256" key="5">
    <source>
        <dbReference type="ARBA" id="ARBA00022490"/>
    </source>
</evidence>
<gene>
    <name evidence="12" type="primary">dapA</name>
    <name evidence="16" type="ORF">BO225_08965</name>
</gene>
<dbReference type="InterPro" id="IPR013785">
    <property type="entry name" value="Aldolase_TIM"/>
</dbReference>
<evidence type="ECO:0000256" key="12">
    <source>
        <dbReference type="HAMAP-Rule" id="MF_00418"/>
    </source>
</evidence>
<evidence type="ECO:0000256" key="6">
    <source>
        <dbReference type="ARBA" id="ARBA00022605"/>
    </source>
</evidence>
<evidence type="ECO:0000256" key="4">
    <source>
        <dbReference type="ARBA" id="ARBA00012086"/>
    </source>
</evidence>
<keyword evidence="8 12" id="KW-0457">Lysine biosynthesis</keyword>
<evidence type="ECO:0000256" key="1">
    <source>
        <dbReference type="ARBA" id="ARBA00003294"/>
    </source>
</evidence>
<dbReference type="STRING" id="1862672.BO225_08965"/>
<dbReference type="SUPFAM" id="SSF51569">
    <property type="entry name" value="Aldolase"/>
    <property type="match status" value="1"/>
</dbReference>
<comment type="subcellular location">
    <subcellularLocation>
        <location evidence="12">Cytoplasm</location>
    </subcellularLocation>
</comment>
<dbReference type="PANTHER" id="PTHR12128:SF66">
    <property type="entry name" value="4-HYDROXY-2-OXOGLUTARATE ALDOLASE, MITOCHONDRIAL"/>
    <property type="match status" value="1"/>
</dbReference>
<dbReference type="InterPro" id="IPR020625">
    <property type="entry name" value="Schiff_base-form_aldolases_AS"/>
</dbReference>
<name>A0A1U7NKZ3_9FIRM</name>
<feature type="active site" description="Proton donor/acceptor" evidence="12 14">
    <location>
        <position position="137"/>
    </location>
</feature>
<evidence type="ECO:0000256" key="2">
    <source>
        <dbReference type="ARBA" id="ARBA00005120"/>
    </source>
</evidence>
<comment type="function">
    <text evidence="1 12">Catalyzes the condensation of (S)-aspartate-beta-semialdehyde [(S)-ASA] and pyruvate to 4-hydroxy-tetrahydrodipicolinate (HTPA).</text>
</comment>
<dbReference type="EC" id="4.3.3.7" evidence="4 12"/>
<dbReference type="PIRSF" id="PIRSF001365">
    <property type="entry name" value="DHDPS"/>
    <property type="match status" value="1"/>
</dbReference>
<comment type="similarity">
    <text evidence="3 12 13">Belongs to the DapA family.</text>
</comment>
<keyword evidence="9 12" id="KW-0456">Lyase</keyword>
<dbReference type="AlphaFoldDB" id="A0A1U7NKZ3"/>
<feature type="active site" description="Schiff-base intermediate with substrate" evidence="12 14">
    <location>
        <position position="165"/>
    </location>
</feature>
<dbReference type="GO" id="GO:0019877">
    <property type="term" value="P:diaminopimelate biosynthetic process"/>
    <property type="evidence" value="ECO:0007669"/>
    <property type="project" value="UniProtKB-UniRule"/>
</dbReference>
<dbReference type="GO" id="GO:0009089">
    <property type="term" value="P:lysine biosynthetic process via diaminopimelate"/>
    <property type="evidence" value="ECO:0007669"/>
    <property type="project" value="UniProtKB-UniRule"/>
</dbReference>
<dbReference type="Gene3D" id="3.20.20.70">
    <property type="entry name" value="Aldolase class I"/>
    <property type="match status" value="1"/>
</dbReference>
<dbReference type="GeneID" id="78276069"/>
<evidence type="ECO:0000256" key="8">
    <source>
        <dbReference type="ARBA" id="ARBA00023154"/>
    </source>
</evidence>
<protein>
    <recommendedName>
        <fullName evidence="4 12">4-hydroxy-tetrahydrodipicolinate synthase</fullName>
        <shortName evidence="12">HTPA synthase</shortName>
        <ecNumber evidence="4 12">4.3.3.7</ecNumber>
    </recommendedName>
</protein>
<dbReference type="EMBL" id="MPKA01000087">
    <property type="protein sequence ID" value="OLU45265.1"/>
    <property type="molecule type" value="Genomic_DNA"/>
</dbReference>
<comment type="catalytic activity">
    <reaction evidence="11 12">
        <text>L-aspartate 4-semialdehyde + pyruvate = (2S,4S)-4-hydroxy-2,3,4,5-tetrahydrodipicolinate + H2O + H(+)</text>
        <dbReference type="Rhea" id="RHEA:34171"/>
        <dbReference type="ChEBI" id="CHEBI:15361"/>
        <dbReference type="ChEBI" id="CHEBI:15377"/>
        <dbReference type="ChEBI" id="CHEBI:15378"/>
        <dbReference type="ChEBI" id="CHEBI:67139"/>
        <dbReference type="ChEBI" id="CHEBI:537519"/>
        <dbReference type="EC" id="4.3.3.7"/>
    </reaction>
</comment>
<feature type="site" description="Part of a proton relay during catalysis" evidence="12">
    <location>
        <position position="48"/>
    </location>
</feature>
<reference evidence="16 17" key="1">
    <citation type="submission" date="2016-11" db="EMBL/GenBank/DDBJ databases">
        <title>Description of two novel members of the family Erysipelotrichaceae: Ileibacterium lipovorans gen. nov., sp. nov. and Dubosiella newyorkensis, gen. nov., sp. nov.</title>
        <authorList>
            <person name="Cox L.M."/>
            <person name="Sohn J."/>
            <person name="Tyrrell K.L."/>
            <person name="Citron D.M."/>
            <person name="Lawson P.A."/>
            <person name="Patel N.B."/>
            <person name="Iizumi T."/>
            <person name="Perez-Perez G.I."/>
            <person name="Goldstein E.J."/>
            <person name="Blaser M.J."/>
        </authorList>
    </citation>
    <scope>NUCLEOTIDE SEQUENCE [LARGE SCALE GENOMIC DNA]</scope>
    <source>
        <strain evidence="16 17">NYU-BL-A4</strain>
    </source>
</reference>
<dbReference type="HAMAP" id="MF_00418">
    <property type="entry name" value="DapA"/>
    <property type="match status" value="1"/>
</dbReference>
<evidence type="ECO:0000256" key="14">
    <source>
        <dbReference type="PIRSR" id="PIRSR001365-1"/>
    </source>
</evidence>
<evidence type="ECO:0000313" key="17">
    <source>
        <dbReference type="Proteomes" id="UP000186705"/>
    </source>
</evidence>
<evidence type="ECO:0000256" key="15">
    <source>
        <dbReference type="PIRSR" id="PIRSR001365-2"/>
    </source>
</evidence>